<evidence type="ECO:0000313" key="1">
    <source>
        <dbReference type="EMBL" id="KAJ9054877.1"/>
    </source>
</evidence>
<protein>
    <submittedName>
        <fullName evidence="1">Uncharacterized protein</fullName>
    </submittedName>
</protein>
<proteinExistence type="predicted"/>
<name>A0ACC2RXS8_9FUNG</name>
<accession>A0ACC2RXS8</accession>
<gene>
    <name evidence="1" type="ORF">DSO57_1009807</name>
</gene>
<dbReference type="Proteomes" id="UP001165960">
    <property type="component" value="Unassembled WGS sequence"/>
</dbReference>
<organism evidence="1 2">
    <name type="scientific">Entomophthora muscae</name>
    <dbReference type="NCBI Taxonomy" id="34485"/>
    <lineage>
        <taxon>Eukaryota</taxon>
        <taxon>Fungi</taxon>
        <taxon>Fungi incertae sedis</taxon>
        <taxon>Zoopagomycota</taxon>
        <taxon>Entomophthoromycotina</taxon>
        <taxon>Entomophthoromycetes</taxon>
        <taxon>Entomophthorales</taxon>
        <taxon>Entomophthoraceae</taxon>
        <taxon>Entomophthora</taxon>
    </lineage>
</organism>
<dbReference type="EMBL" id="QTSX02006421">
    <property type="protein sequence ID" value="KAJ9054877.1"/>
    <property type="molecule type" value="Genomic_DNA"/>
</dbReference>
<sequence length="158" mass="17555">MLHMIVDPKSQNTESESNPGQNPSQTTRLIGWEHDNPLLIDKVAASLPGSEPLSAPQDSASKPPVQDAGNFPEVPMPDTGSLPGEIDKFLPESYSKLPQSPKEVTEPKEAPNTQIYKQKDLKSSHPKRPVANCQCRVPHYHLRHLMPTRLNPENPTRK</sequence>
<evidence type="ECO:0000313" key="2">
    <source>
        <dbReference type="Proteomes" id="UP001165960"/>
    </source>
</evidence>
<reference evidence="1" key="1">
    <citation type="submission" date="2022-04" db="EMBL/GenBank/DDBJ databases">
        <title>Genome of the entomopathogenic fungus Entomophthora muscae.</title>
        <authorList>
            <person name="Elya C."/>
            <person name="Lovett B.R."/>
            <person name="Lee E."/>
            <person name="Macias A.M."/>
            <person name="Hajek A.E."/>
            <person name="De Bivort B.L."/>
            <person name="Kasson M.T."/>
            <person name="De Fine Licht H.H."/>
            <person name="Stajich J.E."/>
        </authorList>
    </citation>
    <scope>NUCLEOTIDE SEQUENCE</scope>
    <source>
        <strain evidence="1">Berkeley</strain>
    </source>
</reference>
<comment type="caution">
    <text evidence="1">The sequence shown here is derived from an EMBL/GenBank/DDBJ whole genome shotgun (WGS) entry which is preliminary data.</text>
</comment>
<keyword evidence="2" id="KW-1185">Reference proteome</keyword>